<comment type="function">
    <text evidence="5">A translational regulator that binds mRNA to regulate translation initiation and/or mRNA stability. Usually binds in the 5'-UTR at or near the Shine-Dalgarno sequence preventing ribosome-binding, thus repressing translation. Its main target seems to be the major flagellin gene, while its function is anatagonized by FliW.</text>
</comment>
<comment type="subcellular location">
    <subcellularLocation>
        <location evidence="5">Cytoplasm</location>
    </subcellularLocation>
</comment>
<comment type="caution">
    <text evidence="6">The sequence shown here is derived from an EMBL/GenBank/DDBJ whole genome shotgun (WGS) entry which is preliminary data.</text>
</comment>
<dbReference type="GO" id="GO:0044781">
    <property type="term" value="P:bacterial-type flagellum organization"/>
    <property type="evidence" value="ECO:0007669"/>
    <property type="project" value="UniProtKB-KW"/>
</dbReference>
<dbReference type="Proteomes" id="UP000886355">
    <property type="component" value="Unassembled WGS sequence"/>
</dbReference>
<dbReference type="HAMAP" id="MF_00167">
    <property type="entry name" value="CsrA"/>
    <property type="match status" value="1"/>
</dbReference>
<dbReference type="NCBIfam" id="NF002469">
    <property type="entry name" value="PRK01712.1"/>
    <property type="match status" value="1"/>
</dbReference>
<dbReference type="InterPro" id="IPR036107">
    <property type="entry name" value="CsrA_sf"/>
</dbReference>
<organism evidence="6">
    <name type="scientific">Thermodesulforhabdus norvegica</name>
    <dbReference type="NCBI Taxonomy" id="39841"/>
    <lineage>
        <taxon>Bacteria</taxon>
        <taxon>Pseudomonadati</taxon>
        <taxon>Thermodesulfobacteriota</taxon>
        <taxon>Syntrophobacteria</taxon>
        <taxon>Syntrophobacterales</taxon>
        <taxon>Thermodesulforhabdaceae</taxon>
        <taxon>Thermodesulforhabdus</taxon>
    </lineage>
</organism>
<dbReference type="SUPFAM" id="SSF117130">
    <property type="entry name" value="CsrA-like"/>
    <property type="match status" value="1"/>
</dbReference>
<proteinExistence type="inferred from homology"/>
<protein>
    <recommendedName>
        <fullName evidence="5">Translational regulator CsrA</fullName>
    </recommendedName>
</protein>
<dbReference type="Gene3D" id="2.60.40.4380">
    <property type="entry name" value="Translational regulator CsrA"/>
    <property type="match status" value="1"/>
</dbReference>
<evidence type="ECO:0000256" key="3">
    <source>
        <dbReference type="ARBA" id="ARBA00022845"/>
    </source>
</evidence>
<sequence length="86" mass="9936">MGFLVLSRKEGESIRIGDSIQIVVTEIGPNRVKLGIKSPRSIPVYREELYQKIQEENRKAAQITNVVLDEAGHFLRKWEILKNMEK</sequence>
<dbReference type="PANTHER" id="PTHR34984">
    <property type="entry name" value="CARBON STORAGE REGULATOR"/>
    <property type="match status" value="1"/>
</dbReference>
<reference evidence="6" key="1">
    <citation type="journal article" date="2020" name="mSystems">
        <title>Genome- and Community-Level Interaction Insights into Carbon Utilization and Element Cycling Functions of Hydrothermarchaeota in Hydrothermal Sediment.</title>
        <authorList>
            <person name="Zhou Z."/>
            <person name="Liu Y."/>
            <person name="Xu W."/>
            <person name="Pan J."/>
            <person name="Luo Z.H."/>
            <person name="Li M."/>
        </authorList>
    </citation>
    <scope>NUCLEOTIDE SEQUENCE [LARGE SCALE GENOMIC DNA]</scope>
    <source>
        <strain evidence="6">HyVt-19</strain>
    </source>
</reference>
<dbReference type="FunFam" id="2.60.40.4380:FF:000002">
    <property type="entry name" value="Translational regulator CsrA"/>
    <property type="match status" value="1"/>
</dbReference>
<evidence type="ECO:0000256" key="1">
    <source>
        <dbReference type="ARBA" id="ARBA00022490"/>
    </source>
</evidence>
<dbReference type="Pfam" id="PF02599">
    <property type="entry name" value="CsrA"/>
    <property type="match status" value="1"/>
</dbReference>
<dbReference type="PANTHER" id="PTHR34984:SF1">
    <property type="entry name" value="CARBON STORAGE REGULATOR"/>
    <property type="match status" value="1"/>
</dbReference>
<keyword evidence="2 5" id="KW-0678">Repressor</keyword>
<evidence type="ECO:0000256" key="5">
    <source>
        <dbReference type="HAMAP-Rule" id="MF_00167"/>
    </source>
</evidence>
<dbReference type="GO" id="GO:0006109">
    <property type="term" value="P:regulation of carbohydrate metabolic process"/>
    <property type="evidence" value="ECO:0007669"/>
    <property type="project" value="InterPro"/>
</dbReference>
<dbReference type="EMBL" id="DQZW01000011">
    <property type="protein sequence ID" value="HDL89314.1"/>
    <property type="molecule type" value="Genomic_DNA"/>
</dbReference>
<dbReference type="NCBIfam" id="TIGR00202">
    <property type="entry name" value="csrA"/>
    <property type="match status" value="1"/>
</dbReference>
<dbReference type="GO" id="GO:0005829">
    <property type="term" value="C:cytosol"/>
    <property type="evidence" value="ECO:0007669"/>
    <property type="project" value="TreeGrafter"/>
</dbReference>
<dbReference type="InterPro" id="IPR003751">
    <property type="entry name" value="CsrA"/>
</dbReference>
<keyword evidence="5" id="KW-1005">Bacterial flagellum biogenesis</keyword>
<comment type="similarity">
    <text evidence="5">Belongs to the CsrA/RsmA family.</text>
</comment>
<dbReference type="AlphaFoldDB" id="A0A7C0WR65"/>
<keyword evidence="4 5" id="KW-0694">RNA-binding</keyword>
<dbReference type="GO" id="GO:1902208">
    <property type="term" value="P:regulation of bacterial-type flagellum assembly"/>
    <property type="evidence" value="ECO:0007669"/>
    <property type="project" value="UniProtKB-UniRule"/>
</dbReference>
<comment type="subunit">
    <text evidence="5">Homodimer; the beta-strands of each monomer intercalate to form a hydrophobic core, while the alpha-helices form wings that extend away from the core.</text>
</comment>
<evidence type="ECO:0000256" key="2">
    <source>
        <dbReference type="ARBA" id="ARBA00022491"/>
    </source>
</evidence>
<evidence type="ECO:0000313" key="6">
    <source>
        <dbReference type="EMBL" id="HDL89314.1"/>
    </source>
</evidence>
<accession>A0A7C0WR65</accession>
<dbReference type="GO" id="GO:0006402">
    <property type="term" value="P:mRNA catabolic process"/>
    <property type="evidence" value="ECO:0007669"/>
    <property type="project" value="InterPro"/>
</dbReference>
<evidence type="ECO:0000256" key="4">
    <source>
        <dbReference type="ARBA" id="ARBA00022884"/>
    </source>
</evidence>
<gene>
    <name evidence="5 6" type="primary">csrA</name>
    <name evidence="6" type="ORF">ENG14_00230</name>
</gene>
<dbReference type="GO" id="GO:0045947">
    <property type="term" value="P:negative regulation of translational initiation"/>
    <property type="evidence" value="ECO:0007669"/>
    <property type="project" value="UniProtKB-UniRule"/>
</dbReference>
<keyword evidence="3 5" id="KW-0810">Translation regulation</keyword>
<dbReference type="GO" id="GO:0048027">
    <property type="term" value="F:mRNA 5'-UTR binding"/>
    <property type="evidence" value="ECO:0007669"/>
    <property type="project" value="UniProtKB-UniRule"/>
</dbReference>
<keyword evidence="1 5" id="KW-0963">Cytoplasm</keyword>
<name>A0A7C0WR65_9BACT</name>